<evidence type="ECO:0000256" key="6">
    <source>
        <dbReference type="ARBA" id="ARBA00022898"/>
    </source>
</evidence>
<keyword evidence="8" id="KW-0411">Iron-sulfur</keyword>
<dbReference type="STRING" id="1618336.US94_C0033G0004"/>
<evidence type="ECO:0000259" key="11">
    <source>
        <dbReference type="Pfam" id="PF00266"/>
    </source>
</evidence>
<dbReference type="InterPro" id="IPR016454">
    <property type="entry name" value="Cysteine_dSase"/>
</dbReference>
<sequence length="447" mass="49197">MKVYLDYGATTPVKSEVLTALLPYLKENFGNPSSIHEWGRIARAAVDEAREKTAKFLNADAAEIVFTSGGTEADNLAIRGLIRNPLEENGGQLGNQKIENSQSNNQFLISKPISNFQQPFSLPHIITSQIEHHAVLNTCKALEKEGLAEVTYIKPNREGIIETEKIKKAIKENTVLVSIMYVNNEIGTVQPIREIGKMIEKENSSRLAVGGKRIYFHTDAVQAAEYLPMDVDFLHVDLLTISGHKIGASKGIGALYIKKGTPIKNISFGGEQEMGFRAGTENITGIIALGKAVSVINQKSEISFESEPEGSSLRVEDRNQKIKGLRDYLINKVLKEISEVELNGSKELRSPNNANFYFKYIEGESIVIAMDLEGVGCSTGSACTSQSLEPSHVIMATYSDPKRAAGSVRFTLGDKTTKEELDYAVKKIRKVVDRLREISPYGGNNDN</sequence>
<dbReference type="InterPro" id="IPR000192">
    <property type="entry name" value="Aminotrans_V_dom"/>
</dbReference>
<dbReference type="PIRSF" id="PIRSF005572">
    <property type="entry name" value="NifS"/>
    <property type="match status" value="1"/>
</dbReference>
<dbReference type="Gene3D" id="3.40.640.10">
    <property type="entry name" value="Type I PLP-dependent aspartate aminotransferase-like (Major domain)"/>
    <property type="match status" value="1"/>
</dbReference>
<evidence type="ECO:0000256" key="10">
    <source>
        <dbReference type="RuleBase" id="RU004504"/>
    </source>
</evidence>
<protein>
    <recommendedName>
        <fullName evidence="3">cysteine desulfurase</fullName>
        <ecNumber evidence="3">2.8.1.7</ecNumber>
    </recommendedName>
</protein>
<dbReference type="Gene3D" id="3.90.1150.10">
    <property type="entry name" value="Aspartate Aminotransferase, domain 1"/>
    <property type="match status" value="1"/>
</dbReference>
<dbReference type="EC" id="2.8.1.7" evidence="3"/>
<evidence type="ECO:0000256" key="5">
    <source>
        <dbReference type="ARBA" id="ARBA00022723"/>
    </source>
</evidence>
<dbReference type="Gene3D" id="1.10.260.50">
    <property type="match status" value="1"/>
</dbReference>
<gene>
    <name evidence="12" type="ORF">US94_C0033G0004</name>
</gene>
<comment type="similarity">
    <text evidence="2">Belongs to the class-V pyridoxal-phosphate-dependent aminotransferase family. NifS/IscS subfamily.</text>
</comment>
<keyword evidence="4" id="KW-0808">Transferase</keyword>
<organism evidence="12 13">
    <name type="scientific">Berkelbacteria bacterium GW2011_GWB1_38_5</name>
    <dbReference type="NCBI Taxonomy" id="1618336"/>
    <lineage>
        <taxon>Bacteria</taxon>
        <taxon>Candidatus Berkelbacteria</taxon>
    </lineage>
</organism>
<feature type="domain" description="Aminotransferase class V" evidence="11">
    <location>
        <begin position="3"/>
        <end position="88"/>
    </location>
</feature>
<dbReference type="InterPro" id="IPR015422">
    <property type="entry name" value="PyrdxlP-dep_Trfase_small"/>
</dbReference>
<evidence type="ECO:0000256" key="1">
    <source>
        <dbReference type="ARBA" id="ARBA00001933"/>
    </source>
</evidence>
<dbReference type="PATRIC" id="fig|1618336.3.peg.494"/>
<comment type="caution">
    <text evidence="12">The sequence shown here is derived from an EMBL/GenBank/DDBJ whole genome shotgun (WGS) entry which is preliminary data.</text>
</comment>
<dbReference type="InterPro" id="IPR015421">
    <property type="entry name" value="PyrdxlP-dep_Trfase_major"/>
</dbReference>
<evidence type="ECO:0000256" key="9">
    <source>
        <dbReference type="ARBA" id="ARBA00050776"/>
    </source>
</evidence>
<evidence type="ECO:0000313" key="12">
    <source>
        <dbReference type="EMBL" id="KKQ73561.1"/>
    </source>
</evidence>
<comment type="catalytic activity">
    <reaction evidence="9">
        <text>(sulfur carrier)-H + L-cysteine = (sulfur carrier)-SH + L-alanine</text>
        <dbReference type="Rhea" id="RHEA:43892"/>
        <dbReference type="Rhea" id="RHEA-COMP:14737"/>
        <dbReference type="Rhea" id="RHEA-COMP:14739"/>
        <dbReference type="ChEBI" id="CHEBI:29917"/>
        <dbReference type="ChEBI" id="CHEBI:35235"/>
        <dbReference type="ChEBI" id="CHEBI:57972"/>
        <dbReference type="ChEBI" id="CHEBI:64428"/>
        <dbReference type="EC" id="2.8.1.7"/>
    </reaction>
</comment>
<evidence type="ECO:0000256" key="2">
    <source>
        <dbReference type="ARBA" id="ARBA00006490"/>
    </source>
</evidence>
<dbReference type="GO" id="GO:0051536">
    <property type="term" value="F:iron-sulfur cluster binding"/>
    <property type="evidence" value="ECO:0007669"/>
    <property type="project" value="UniProtKB-KW"/>
</dbReference>
<name>A0A0G0N8V4_9BACT</name>
<keyword evidence="7" id="KW-0408">Iron</keyword>
<dbReference type="GO" id="GO:0031071">
    <property type="term" value="F:cysteine desulfurase activity"/>
    <property type="evidence" value="ECO:0007669"/>
    <property type="project" value="UniProtKB-EC"/>
</dbReference>
<evidence type="ECO:0000256" key="7">
    <source>
        <dbReference type="ARBA" id="ARBA00023004"/>
    </source>
</evidence>
<evidence type="ECO:0000256" key="8">
    <source>
        <dbReference type="ARBA" id="ARBA00023014"/>
    </source>
</evidence>
<keyword evidence="5" id="KW-0479">Metal-binding</keyword>
<evidence type="ECO:0000313" key="13">
    <source>
        <dbReference type="Proteomes" id="UP000034498"/>
    </source>
</evidence>
<evidence type="ECO:0000256" key="3">
    <source>
        <dbReference type="ARBA" id="ARBA00012239"/>
    </source>
</evidence>
<dbReference type="Pfam" id="PF00266">
    <property type="entry name" value="Aminotran_5"/>
    <property type="match status" value="2"/>
</dbReference>
<dbReference type="EMBL" id="LBUX01000033">
    <property type="protein sequence ID" value="KKQ73561.1"/>
    <property type="molecule type" value="Genomic_DNA"/>
</dbReference>
<dbReference type="PANTHER" id="PTHR11601:SF34">
    <property type="entry name" value="CYSTEINE DESULFURASE"/>
    <property type="match status" value="1"/>
</dbReference>
<dbReference type="AlphaFoldDB" id="A0A0G0N8V4"/>
<evidence type="ECO:0000256" key="4">
    <source>
        <dbReference type="ARBA" id="ARBA00022679"/>
    </source>
</evidence>
<dbReference type="PROSITE" id="PS00595">
    <property type="entry name" value="AA_TRANSFER_CLASS_5"/>
    <property type="match status" value="1"/>
</dbReference>
<dbReference type="InterPro" id="IPR020578">
    <property type="entry name" value="Aminotrans_V_PyrdxlP_BS"/>
</dbReference>
<dbReference type="SUPFAM" id="SSF53383">
    <property type="entry name" value="PLP-dependent transferases"/>
    <property type="match status" value="1"/>
</dbReference>
<reference evidence="12 13" key="1">
    <citation type="journal article" date="2015" name="Nature">
        <title>rRNA introns, odd ribosomes, and small enigmatic genomes across a large radiation of phyla.</title>
        <authorList>
            <person name="Brown C.T."/>
            <person name="Hug L.A."/>
            <person name="Thomas B.C."/>
            <person name="Sharon I."/>
            <person name="Castelle C.J."/>
            <person name="Singh A."/>
            <person name="Wilkins M.J."/>
            <person name="Williams K.H."/>
            <person name="Banfield J.F."/>
        </authorList>
    </citation>
    <scope>NUCLEOTIDE SEQUENCE [LARGE SCALE GENOMIC DNA]</scope>
</reference>
<dbReference type="PANTHER" id="PTHR11601">
    <property type="entry name" value="CYSTEINE DESULFURYLASE FAMILY MEMBER"/>
    <property type="match status" value="1"/>
</dbReference>
<dbReference type="GO" id="GO:0046872">
    <property type="term" value="F:metal ion binding"/>
    <property type="evidence" value="ECO:0007669"/>
    <property type="project" value="UniProtKB-KW"/>
</dbReference>
<accession>A0A0G0N8V4</accession>
<proteinExistence type="inferred from homology"/>
<feature type="domain" description="Aminotransferase class V" evidence="11">
    <location>
        <begin position="124"/>
        <end position="423"/>
    </location>
</feature>
<dbReference type="InterPro" id="IPR015424">
    <property type="entry name" value="PyrdxlP-dep_Trfase"/>
</dbReference>
<keyword evidence="6" id="KW-0663">Pyridoxal phosphate</keyword>
<dbReference type="Proteomes" id="UP000034498">
    <property type="component" value="Unassembled WGS sequence"/>
</dbReference>
<comment type="cofactor">
    <cofactor evidence="1 10">
        <name>pyridoxal 5'-phosphate</name>
        <dbReference type="ChEBI" id="CHEBI:597326"/>
    </cofactor>
</comment>